<feature type="compositionally biased region" description="Low complexity" evidence="1">
    <location>
        <begin position="108"/>
        <end position="131"/>
    </location>
</feature>
<evidence type="ECO:0008006" key="4">
    <source>
        <dbReference type="Google" id="ProtNLM"/>
    </source>
</evidence>
<evidence type="ECO:0000313" key="2">
    <source>
        <dbReference type="EMBL" id="TQL59565.1"/>
    </source>
</evidence>
<dbReference type="OrthoDB" id="4868111at2"/>
<organism evidence="2 3">
    <name type="scientific">Oryzihumus leptocrescens</name>
    <dbReference type="NCBI Taxonomy" id="297536"/>
    <lineage>
        <taxon>Bacteria</taxon>
        <taxon>Bacillati</taxon>
        <taxon>Actinomycetota</taxon>
        <taxon>Actinomycetes</taxon>
        <taxon>Micrococcales</taxon>
        <taxon>Intrasporangiaceae</taxon>
        <taxon>Oryzihumus</taxon>
    </lineage>
</organism>
<name>A0A542ZGX0_9MICO</name>
<dbReference type="EMBL" id="VFOQ01000001">
    <property type="protein sequence ID" value="TQL59565.1"/>
    <property type="molecule type" value="Genomic_DNA"/>
</dbReference>
<evidence type="ECO:0000313" key="3">
    <source>
        <dbReference type="Proteomes" id="UP000319514"/>
    </source>
</evidence>
<dbReference type="AlphaFoldDB" id="A0A542ZGX0"/>
<dbReference type="Proteomes" id="UP000319514">
    <property type="component" value="Unassembled WGS sequence"/>
</dbReference>
<reference evidence="2 3" key="1">
    <citation type="submission" date="2019-06" db="EMBL/GenBank/DDBJ databases">
        <title>Sequencing the genomes of 1000 actinobacteria strains.</title>
        <authorList>
            <person name="Klenk H.-P."/>
        </authorList>
    </citation>
    <scope>NUCLEOTIDE SEQUENCE [LARGE SCALE GENOMIC DNA]</scope>
    <source>
        <strain evidence="2 3">DSM 18082</strain>
    </source>
</reference>
<feature type="region of interest" description="Disordered" evidence="1">
    <location>
        <begin position="98"/>
        <end position="131"/>
    </location>
</feature>
<keyword evidence="3" id="KW-1185">Reference proteome</keyword>
<protein>
    <recommendedName>
        <fullName evidence="4">Peptidoglycan-binding protein</fullName>
    </recommendedName>
</protein>
<sequence length="216" mass="20808">MSEADLPPLSTEELAAEAGTALPDKEVMSLLDLNVDLNLALDVAAPIDLAVGANANVAAPIDASVGANILSAGSSAASLAHQDVSIDQGLSGSAIAHAPQHSGIDQSAPAGDTTTPTGADAPATAGATAPDPASALNGDLLKVDVNAAADAKLAAPIDGAVAANANVAAPIDASVSANVGSIASQATAIADQQGSITQHLDGTAEATADQTSQINQ</sequence>
<evidence type="ECO:0000256" key="1">
    <source>
        <dbReference type="SAM" id="MobiDB-lite"/>
    </source>
</evidence>
<dbReference type="RefSeq" id="WP_141787571.1">
    <property type="nucleotide sequence ID" value="NZ_BAAAKX010000004.1"/>
</dbReference>
<proteinExistence type="predicted"/>
<comment type="caution">
    <text evidence="2">The sequence shown here is derived from an EMBL/GenBank/DDBJ whole genome shotgun (WGS) entry which is preliminary data.</text>
</comment>
<accession>A0A542ZGX0</accession>
<gene>
    <name evidence="2" type="ORF">FB474_0921</name>
</gene>